<accession>A0A1V1NU42</accession>
<dbReference type="Gene3D" id="3.40.50.12780">
    <property type="entry name" value="N-terminal domain of ligase-like"/>
    <property type="match status" value="1"/>
</dbReference>
<keyword evidence="2" id="KW-0436">Ligase</keyword>
<dbReference type="Pfam" id="PF00501">
    <property type="entry name" value="AMP-binding"/>
    <property type="match status" value="1"/>
</dbReference>
<dbReference type="PROSITE" id="PS00455">
    <property type="entry name" value="AMP_BINDING"/>
    <property type="match status" value="1"/>
</dbReference>
<protein>
    <submittedName>
        <fullName evidence="2">AMP-dependent synthetase and ligase</fullName>
    </submittedName>
</protein>
<dbReference type="GO" id="GO:0016405">
    <property type="term" value="F:CoA-ligase activity"/>
    <property type="evidence" value="ECO:0007669"/>
    <property type="project" value="TreeGrafter"/>
</dbReference>
<reference evidence="3" key="1">
    <citation type="submission" date="2012-11" db="EMBL/GenBank/DDBJ databases">
        <authorList>
            <person name="Lucero-Rivera Y.E."/>
            <person name="Tovar-Ramirez D."/>
        </authorList>
    </citation>
    <scope>NUCLEOTIDE SEQUENCE [LARGE SCALE GENOMIC DNA]</scope>
    <source>
        <strain evidence="3">Araruama</strain>
    </source>
</reference>
<dbReference type="InterPro" id="IPR042099">
    <property type="entry name" value="ANL_N_sf"/>
</dbReference>
<evidence type="ECO:0000313" key="2">
    <source>
        <dbReference type="EMBL" id="ETR66006.1"/>
    </source>
</evidence>
<dbReference type="AlphaFoldDB" id="A0A1V1NU42"/>
<dbReference type="PANTHER" id="PTHR24096">
    <property type="entry name" value="LONG-CHAIN-FATTY-ACID--COA LIGASE"/>
    <property type="match status" value="1"/>
</dbReference>
<dbReference type="InterPro" id="IPR000873">
    <property type="entry name" value="AMP-dep_synth/lig_dom"/>
</dbReference>
<feature type="domain" description="AMP-dependent synthetase/ligase" evidence="1">
    <location>
        <begin position="21"/>
        <end position="241"/>
    </location>
</feature>
<dbReference type="InterPro" id="IPR045851">
    <property type="entry name" value="AMP-bd_C_sf"/>
</dbReference>
<sequence>MPGKKIVSFKKVLNLYPSNAPDIELNQTDACFLQYTGGTTGKPKGAQLTHRNAMANMFQFEDWAKMAWGEEMICSGFPMFHAAGLTIATMSICFGCTQIIIPDPRDTNRISRECARFHPTFMANVPTLYVLLLQNPEFIKLDFSKLRVCISAAAPFPVESMKQFEKVIGHGKLAELYGMTETGPIQTMNPYKGIKKMGSVGLPFQSTLIRIVDLVDGKTQLPFGEDGEIIVSGPQVMEGYYNKPEETAKALRNHDDRIWMHTGDIGHMDEDGYLYLSDRAKDMIIVGGYKVFSKEVEEEIFAHPAIEQCAIIGTKNPNRPESEVVKLVIQKRQEYKKYPIMLFKKKSWH</sequence>
<dbReference type="Proteomes" id="UP000189670">
    <property type="component" value="Unassembled WGS sequence"/>
</dbReference>
<proteinExistence type="predicted"/>
<evidence type="ECO:0000259" key="1">
    <source>
        <dbReference type="Pfam" id="PF00501"/>
    </source>
</evidence>
<organism evidence="2 3">
    <name type="scientific">Candidatus Magnetoglobus multicellularis str. Araruama</name>
    <dbReference type="NCBI Taxonomy" id="890399"/>
    <lineage>
        <taxon>Bacteria</taxon>
        <taxon>Pseudomonadati</taxon>
        <taxon>Thermodesulfobacteriota</taxon>
        <taxon>Desulfobacteria</taxon>
        <taxon>Desulfobacterales</taxon>
        <taxon>Desulfobacteraceae</taxon>
        <taxon>Candidatus Magnetoglobus</taxon>
    </lineage>
</organism>
<comment type="caution">
    <text evidence="2">The sequence shown here is derived from an EMBL/GenBank/DDBJ whole genome shotgun (WGS) entry which is preliminary data.</text>
</comment>
<name>A0A1V1NU42_9BACT</name>
<dbReference type="SUPFAM" id="SSF56801">
    <property type="entry name" value="Acetyl-CoA synthetase-like"/>
    <property type="match status" value="1"/>
</dbReference>
<gene>
    <name evidence="2" type="ORF">OMM_05835</name>
</gene>
<dbReference type="EMBL" id="ATBP01002305">
    <property type="protein sequence ID" value="ETR66006.1"/>
    <property type="molecule type" value="Genomic_DNA"/>
</dbReference>
<dbReference type="InterPro" id="IPR020845">
    <property type="entry name" value="AMP-binding_CS"/>
</dbReference>
<evidence type="ECO:0000313" key="3">
    <source>
        <dbReference type="Proteomes" id="UP000189670"/>
    </source>
</evidence>
<dbReference type="Gene3D" id="3.30.300.30">
    <property type="match status" value="1"/>
</dbReference>